<dbReference type="EMBL" id="JAULSO010000002">
    <property type="protein sequence ID" value="KAK3689125.1"/>
    <property type="molecule type" value="Genomic_DNA"/>
</dbReference>
<name>A0AAE0XAJ0_9PEZI</name>
<dbReference type="PANTHER" id="PTHR47064:SF2">
    <property type="entry name" value="SMP-30_GLUCONOLACTONASE_LRE-LIKE REGION DOMAIN-CONTAINING PROTEIN-RELATED"/>
    <property type="match status" value="1"/>
</dbReference>
<dbReference type="PANTHER" id="PTHR47064">
    <property type="entry name" value="PUTATIVE (AFU_ORTHOLOGUE AFUA_1G08990)-RELATED"/>
    <property type="match status" value="1"/>
</dbReference>
<keyword evidence="4" id="KW-1185">Reference proteome</keyword>
<accession>A0AAE0XAJ0</accession>
<evidence type="ECO:0000259" key="2">
    <source>
        <dbReference type="Pfam" id="PF08450"/>
    </source>
</evidence>
<proteinExistence type="predicted"/>
<evidence type="ECO:0000313" key="4">
    <source>
        <dbReference type="Proteomes" id="UP001270362"/>
    </source>
</evidence>
<keyword evidence="1" id="KW-0732">Signal</keyword>
<gene>
    <name evidence="3" type="ORF">B0T22DRAFT_167109</name>
</gene>
<evidence type="ECO:0000256" key="1">
    <source>
        <dbReference type="SAM" id="SignalP"/>
    </source>
</evidence>
<dbReference type="InterPro" id="IPR011042">
    <property type="entry name" value="6-blade_b-propeller_TolB-like"/>
</dbReference>
<feature type="domain" description="SMP-30/Gluconolactonase/LRE-like region" evidence="2">
    <location>
        <begin position="154"/>
        <end position="385"/>
    </location>
</feature>
<protein>
    <recommendedName>
        <fullName evidence="2">SMP-30/Gluconolactonase/LRE-like region domain-containing protein</fullName>
    </recommendedName>
</protein>
<reference evidence="3" key="2">
    <citation type="submission" date="2023-06" db="EMBL/GenBank/DDBJ databases">
        <authorList>
            <consortium name="Lawrence Berkeley National Laboratory"/>
            <person name="Haridas S."/>
            <person name="Hensen N."/>
            <person name="Bonometti L."/>
            <person name="Westerberg I."/>
            <person name="Brannstrom I.O."/>
            <person name="Guillou S."/>
            <person name="Cros-Aarteil S."/>
            <person name="Calhoun S."/>
            <person name="Kuo A."/>
            <person name="Mondo S."/>
            <person name="Pangilinan J."/>
            <person name="Riley R."/>
            <person name="Labutti K."/>
            <person name="Andreopoulos B."/>
            <person name="Lipzen A."/>
            <person name="Chen C."/>
            <person name="Yanf M."/>
            <person name="Daum C."/>
            <person name="Ng V."/>
            <person name="Clum A."/>
            <person name="Steindorff A."/>
            <person name="Ohm R."/>
            <person name="Martin F."/>
            <person name="Silar P."/>
            <person name="Natvig D."/>
            <person name="Lalanne C."/>
            <person name="Gautier V."/>
            <person name="Ament-Velasquez S.L."/>
            <person name="Kruys A."/>
            <person name="Hutchinson M.I."/>
            <person name="Powell A.J."/>
            <person name="Barry K."/>
            <person name="Miller A.N."/>
            <person name="Grigoriev I.V."/>
            <person name="Debuchy R."/>
            <person name="Gladieux P."/>
            <person name="Thoren M.H."/>
            <person name="Johannesson H."/>
        </authorList>
    </citation>
    <scope>NUCLEOTIDE SEQUENCE</scope>
    <source>
        <strain evidence="3">CBS 314.62</strain>
    </source>
</reference>
<feature type="chain" id="PRO_5041957836" description="SMP-30/Gluconolactonase/LRE-like region domain-containing protein" evidence="1">
    <location>
        <begin position="25"/>
        <end position="415"/>
    </location>
</feature>
<reference evidence="3" key="1">
    <citation type="journal article" date="2023" name="Mol. Phylogenet. Evol.">
        <title>Genome-scale phylogeny and comparative genomics of the fungal order Sordariales.</title>
        <authorList>
            <person name="Hensen N."/>
            <person name="Bonometti L."/>
            <person name="Westerberg I."/>
            <person name="Brannstrom I.O."/>
            <person name="Guillou S."/>
            <person name="Cros-Aarteil S."/>
            <person name="Calhoun S."/>
            <person name="Haridas S."/>
            <person name="Kuo A."/>
            <person name="Mondo S."/>
            <person name="Pangilinan J."/>
            <person name="Riley R."/>
            <person name="LaButti K."/>
            <person name="Andreopoulos B."/>
            <person name="Lipzen A."/>
            <person name="Chen C."/>
            <person name="Yan M."/>
            <person name="Daum C."/>
            <person name="Ng V."/>
            <person name="Clum A."/>
            <person name="Steindorff A."/>
            <person name="Ohm R.A."/>
            <person name="Martin F."/>
            <person name="Silar P."/>
            <person name="Natvig D.O."/>
            <person name="Lalanne C."/>
            <person name="Gautier V."/>
            <person name="Ament-Velasquez S.L."/>
            <person name="Kruys A."/>
            <person name="Hutchinson M.I."/>
            <person name="Powell A.J."/>
            <person name="Barry K."/>
            <person name="Miller A.N."/>
            <person name="Grigoriev I.V."/>
            <person name="Debuchy R."/>
            <person name="Gladieux P."/>
            <person name="Hiltunen Thoren M."/>
            <person name="Johannesson H."/>
        </authorList>
    </citation>
    <scope>NUCLEOTIDE SEQUENCE</scope>
    <source>
        <strain evidence="3">CBS 314.62</strain>
    </source>
</reference>
<feature type="signal peptide" evidence="1">
    <location>
        <begin position="1"/>
        <end position="24"/>
    </location>
</feature>
<evidence type="ECO:0000313" key="3">
    <source>
        <dbReference type="EMBL" id="KAK3689125.1"/>
    </source>
</evidence>
<dbReference type="AlphaFoldDB" id="A0AAE0XAJ0"/>
<dbReference type="SUPFAM" id="SSF63829">
    <property type="entry name" value="Calcium-dependent phosphotriesterase"/>
    <property type="match status" value="1"/>
</dbReference>
<dbReference type="InterPro" id="IPR052988">
    <property type="entry name" value="Oryzine_lactonohydrolase"/>
</dbReference>
<comment type="caution">
    <text evidence="3">The sequence shown here is derived from an EMBL/GenBank/DDBJ whole genome shotgun (WGS) entry which is preliminary data.</text>
</comment>
<dbReference type="Pfam" id="PF08450">
    <property type="entry name" value="SGL"/>
    <property type="match status" value="1"/>
</dbReference>
<dbReference type="InterPro" id="IPR013658">
    <property type="entry name" value="SGL"/>
</dbReference>
<organism evidence="3 4">
    <name type="scientific">Podospora appendiculata</name>
    <dbReference type="NCBI Taxonomy" id="314037"/>
    <lineage>
        <taxon>Eukaryota</taxon>
        <taxon>Fungi</taxon>
        <taxon>Dikarya</taxon>
        <taxon>Ascomycota</taxon>
        <taxon>Pezizomycotina</taxon>
        <taxon>Sordariomycetes</taxon>
        <taxon>Sordariomycetidae</taxon>
        <taxon>Sordariales</taxon>
        <taxon>Podosporaceae</taxon>
        <taxon>Podospora</taxon>
    </lineage>
</organism>
<dbReference type="Proteomes" id="UP001270362">
    <property type="component" value="Unassembled WGS sequence"/>
</dbReference>
<sequence length="415" mass="44646">MMASMASLRLLASAAVLLGSKVDALAPGPRGQRAIPALAQVIDQKSLNVLPSVPPAVEFNASSSPWIPQTFTSAGLVDKPFHIYDDAFLDILGPNPTFTVIAQTPKDPIFHEAVVWYKPKDEVFFVQNAGNADAGTGLDKSAAIFKISLKEADAVKDLRNATGKVKVTQIPSNPEIPNPNGAVQYKGKILYAAEGQGPSKAPALIVLNPIEPYNTTVLLNNYYGRQFNSLNDLGINPRNLDIYFTDPTYGESNNFRPAPGLQTQVYRYNDKTGAVTVAADGFIMPNGITFSPDGKYVYITDTGIWRHGLELSNPSSIYRYSVLEDGTFENRKTFAFVDINIPDGVHCDSKGNVYAGVGDGVHVWSPSGTLLGKIYTGRTSANFQFVGGGRVVIGGETQLFYATLAATGSLVESQL</sequence>
<dbReference type="Gene3D" id="2.120.10.30">
    <property type="entry name" value="TolB, C-terminal domain"/>
    <property type="match status" value="1"/>
</dbReference>